<organism evidence="9 10">
    <name type="scientific">Occultella glacieicola</name>
    <dbReference type="NCBI Taxonomy" id="2518684"/>
    <lineage>
        <taxon>Bacteria</taxon>
        <taxon>Bacillati</taxon>
        <taxon>Actinomycetota</taxon>
        <taxon>Actinomycetes</taxon>
        <taxon>Micrococcales</taxon>
        <taxon>Ruaniaceae</taxon>
        <taxon>Occultella</taxon>
    </lineage>
</organism>
<name>A0ABY2EAT3_9MICO</name>
<keyword evidence="10" id="KW-1185">Reference proteome</keyword>
<comment type="similarity">
    <text evidence="1">Belongs to the sigma-70 factor family. ECF subfamily.</text>
</comment>
<evidence type="ECO:0000256" key="5">
    <source>
        <dbReference type="ARBA" id="ARBA00023163"/>
    </source>
</evidence>
<dbReference type="Proteomes" id="UP000504882">
    <property type="component" value="Unassembled WGS sequence"/>
</dbReference>
<feature type="region of interest" description="Disordered" evidence="6">
    <location>
        <begin position="81"/>
        <end position="105"/>
    </location>
</feature>
<evidence type="ECO:0000259" key="7">
    <source>
        <dbReference type="Pfam" id="PF04542"/>
    </source>
</evidence>
<keyword evidence="4" id="KW-0731">Sigma factor</keyword>
<proteinExistence type="inferred from homology"/>
<dbReference type="InterPro" id="IPR013249">
    <property type="entry name" value="RNA_pol_sigma70_r4_t2"/>
</dbReference>
<evidence type="ECO:0000313" key="9">
    <source>
        <dbReference type="EMBL" id="TDE99066.1"/>
    </source>
</evidence>
<evidence type="ECO:0000256" key="4">
    <source>
        <dbReference type="ARBA" id="ARBA00023082"/>
    </source>
</evidence>
<feature type="domain" description="RNA polymerase sigma factor 70 region 4 type 2" evidence="8">
    <location>
        <begin position="119"/>
        <end position="169"/>
    </location>
</feature>
<dbReference type="RefSeq" id="WP_133105968.1">
    <property type="nucleotide sequence ID" value="NZ_SMNA01000001.1"/>
</dbReference>
<dbReference type="SUPFAM" id="SSF88946">
    <property type="entry name" value="Sigma2 domain of RNA polymerase sigma factors"/>
    <property type="match status" value="1"/>
</dbReference>
<accession>A0ABY2EAT3</accession>
<evidence type="ECO:0000313" key="10">
    <source>
        <dbReference type="Proteomes" id="UP000504882"/>
    </source>
</evidence>
<dbReference type="InterPro" id="IPR013325">
    <property type="entry name" value="RNA_pol_sigma_r2"/>
</dbReference>
<evidence type="ECO:0000259" key="8">
    <source>
        <dbReference type="Pfam" id="PF08281"/>
    </source>
</evidence>
<dbReference type="Pfam" id="PF04542">
    <property type="entry name" value="Sigma70_r2"/>
    <property type="match status" value="1"/>
</dbReference>
<dbReference type="InterPro" id="IPR007627">
    <property type="entry name" value="RNA_pol_sigma70_r2"/>
</dbReference>
<sequence length="303" mass="32516">MAVQPSGTLDDVAQQFVTHRPKLYAIAHRALGSPWGADDAVQEAWLRLQRTDIATIKNLEAWLTTVISRVCIDTIRQQASRREDLDGGATPEAERSVRTPAGGDPSESLIRIDDLGLAMQVVLDRLGPLERLALVLHDVFALSFDDIAPIVERTPAAARQLASRARARLRAVDVGSVRERQEAAIGAFLDAARHGDFGRLLQLLDPEIELRSDGAAVELAAAGADHGAPLLAGHVRGVDAVARVFAGRAELTRLVFVDGIPAAAYVADGTVHAVYLITFADDRIATLDVLADVERLAGLRTVV</sequence>
<dbReference type="SUPFAM" id="SSF88659">
    <property type="entry name" value="Sigma3 and sigma4 domains of RNA polymerase sigma factors"/>
    <property type="match status" value="1"/>
</dbReference>
<dbReference type="EMBL" id="SMNA01000001">
    <property type="protein sequence ID" value="TDE99066.1"/>
    <property type="molecule type" value="Genomic_DNA"/>
</dbReference>
<evidence type="ECO:0000256" key="1">
    <source>
        <dbReference type="ARBA" id="ARBA00010641"/>
    </source>
</evidence>
<comment type="subunit">
    <text evidence="2">Interacts transiently with the RNA polymerase catalytic core formed by RpoA, RpoB, RpoC and RpoZ (2 alpha, 1 beta, 1 beta' and 1 omega subunit) to form the RNA polymerase holoenzyme that can initiate transcription.</text>
</comment>
<dbReference type="InterPro" id="IPR036388">
    <property type="entry name" value="WH-like_DNA-bd_sf"/>
</dbReference>
<comment type="caution">
    <text evidence="9">The sequence shown here is derived from an EMBL/GenBank/DDBJ whole genome shotgun (WGS) entry which is preliminary data.</text>
</comment>
<dbReference type="PANTHER" id="PTHR30173">
    <property type="entry name" value="SIGMA 19 FACTOR"/>
    <property type="match status" value="1"/>
</dbReference>
<keyword evidence="5" id="KW-0804">Transcription</keyword>
<dbReference type="NCBIfam" id="TIGR02937">
    <property type="entry name" value="sigma70-ECF"/>
    <property type="match status" value="1"/>
</dbReference>
<protein>
    <submittedName>
        <fullName evidence="9">Sigma-70 family RNA polymerase sigma factor</fullName>
    </submittedName>
</protein>
<dbReference type="PANTHER" id="PTHR30173:SF43">
    <property type="entry name" value="ECF RNA POLYMERASE SIGMA FACTOR SIGI-RELATED"/>
    <property type="match status" value="1"/>
</dbReference>
<feature type="domain" description="RNA polymerase sigma-70 region 2" evidence="7">
    <location>
        <begin position="18"/>
        <end position="79"/>
    </location>
</feature>
<evidence type="ECO:0000256" key="6">
    <source>
        <dbReference type="SAM" id="MobiDB-lite"/>
    </source>
</evidence>
<evidence type="ECO:0000256" key="2">
    <source>
        <dbReference type="ARBA" id="ARBA00011344"/>
    </source>
</evidence>
<dbReference type="Pfam" id="PF08281">
    <property type="entry name" value="Sigma70_r4_2"/>
    <property type="match status" value="1"/>
</dbReference>
<dbReference type="InterPro" id="IPR032710">
    <property type="entry name" value="NTF2-like_dom_sf"/>
</dbReference>
<dbReference type="InterPro" id="IPR013324">
    <property type="entry name" value="RNA_pol_sigma_r3/r4-like"/>
</dbReference>
<evidence type="ECO:0000256" key="3">
    <source>
        <dbReference type="ARBA" id="ARBA00023015"/>
    </source>
</evidence>
<dbReference type="Gene3D" id="1.10.1740.10">
    <property type="match status" value="1"/>
</dbReference>
<gene>
    <name evidence="9" type="ORF">EXU48_02470</name>
</gene>
<dbReference type="InterPro" id="IPR014284">
    <property type="entry name" value="RNA_pol_sigma-70_dom"/>
</dbReference>
<reference evidence="9 10" key="1">
    <citation type="submission" date="2019-03" db="EMBL/GenBank/DDBJ databases">
        <title>Genomic features of bacteria from cold environments.</title>
        <authorList>
            <person name="Shen L."/>
        </authorList>
    </citation>
    <scope>NUCLEOTIDE SEQUENCE [LARGE SCALE GENOMIC DNA]</scope>
    <source>
        <strain evidence="10">T3246-1</strain>
    </source>
</reference>
<dbReference type="SUPFAM" id="SSF54427">
    <property type="entry name" value="NTF2-like"/>
    <property type="match status" value="1"/>
</dbReference>
<keyword evidence="3" id="KW-0805">Transcription regulation</keyword>
<dbReference type="Gene3D" id="1.10.10.10">
    <property type="entry name" value="Winged helix-like DNA-binding domain superfamily/Winged helix DNA-binding domain"/>
    <property type="match status" value="1"/>
</dbReference>
<dbReference type="InterPro" id="IPR052704">
    <property type="entry name" value="ECF_Sigma-70_Domain"/>
</dbReference>